<feature type="transmembrane region" description="Helical" evidence="1">
    <location>
        <begin position="69"/>
        <end position="89"/>
    </location>
</feature>
<evidence type="ECO:0000313" key="3">
    <source>
        <dbReference type="Proteomes" id="UP000050761"/>
    </source>
</evidence>
<gene>
    <name evidence="2" type="ORF">HPBE_LOCUS44</name>
</gene>
<feature type="transmembrane region" description="Helical" evidence="1">
    <location>
        <begin position="37"/>
        <end position="57"/>
    </location>
</feature>
<dbReference type="Proteomes" id="UP000050761">
    <property type="component" value="Unassembled WGS sequence"/>
</dbReference>
<keyword evidence="1" id="KW-0472">Membrane</keyword>
<accession>A0A3P7WLN9</accession>
<proteinExistence type="predicted"/>
<sequence>MDDDNSTNDGPSFEQWMAFYNETVAFERKIGIIIPSIFALIIVVGVVGNLLVVVVALNRAMRNSTNTLIIGKILNMLCFCSLIIFSCFSQLRKESLLRRAQDNYVLQTPLNTHAKSSCLVVSPQCPDISW</sequence>
<accession>A0A183F1U9</accession>
<keyword evidence="1" id="KW-0812">Transmembrane</keyword>
<reference evidence="2 3" key="1">
    <citation type="submission" date="2018-11" db="EMBL/GenBank/DDBJ databases">
        <authorList>
            <consortium name="Pathogen Informatics"/>
        </authorList>
    </citation>
    <scope>NUCLEOTIDE SEQUENCE [LARGE SCALE GENOMIC DNA]</scope>
</reference>
<dbReference type="OrthoDB" id="10481530at2759"/>
<dbReference type="SUPFAM" id="SSF81321">
    <property type="entry name" value="Family A G protein-coupled receptor-like"/>
    <property type="match status" value="1"/>
</dbReference>
<keyword evidence="1" id="KW-1133">Transmembrane helix</keyword>
<evidence type="ECO:0000313" key="2">
    <source>
        <dbReference type="EMBL" id="VDO18322.1"/>
    </source>
</evidence>
<dbReference type="WBParaSite" id="HPBE_0000004301-mRNA-1">
    <property type="protein sequence ID" value="HPBE_0000004301-mRNA-1"/>
    <property type="gene ID" value="HPBE_0000004301"/>
</dbReference>
<evidence type="ECO:0000256" key="1">
    <source>
        <dbReference type="SAM" id="Phobius"/>
    </source>
</evidence>
<keyword evidence="3" id="KW-1185">Reference proteome</keyword>
<dbReference type="AlphaFoldDB" id="A0A183F1U9"/>
<reference evidence="4" key="2">
    <citation type="submission" date="2019-09" db="UniProtKB">
        <authorList>
            <consortium name="WormBaseParasite"/>
        </authorList>
    </citation>
    <scope>IDENTIFICATION</scope>
</reference>
<name>A0A183F1U9_HELPZ</name>
<evidence type="ECO:0000313" key="4">
    <source>
        <dbReference type="WBParaSite" id="HPBE_0000004301-mRNA-1"/>
    </source>
</evidence>
<dbReference type="EMBL" id="UZAH01000022">
    <property type="protein sequence ID" value="VDO18322.1"/>
    <property type="molecule type" value="Genomic_DNA"/>
</dbReference>
<dbReference type="Gene3D" id="1.20.1070.10">
    <property type="entry name" value="Rhodopsin 7-helix transmembrane proteins"/>
    <property type="match status" value="1"/>
</dbReference>
<protein>
    <submittedName>
        <fullName evidence="4">G_PROTEIN_RECEP_F1_2 domain-containing protein</fullName>
    </submittedName>
</protein>
<organism evidence="3 4">
    <name type="scientific">Heligmosomoides polygyrus</name>
    <name type="common">Parasitic roundworm</name>
    <dbReference type="NCBI Taxonomy" id="6339"/>
    <lineage>
        <taxon>Eukaryota</taxon>
        <taxon>Metazoa</taxon>
        <taxon>Ecdysozoa</taxon>
        <taxon>Nematoda</taxon>
        <taxon>Chromadorea</taxon>
        <taxon>Rhabditida</taxon>
        <taxon>Rhabditina</taxon>
        <taxon>Rhabditomorpha</taxon>
        <taxon>Strongyloidea</taxon>
        <taxon>Heligmosomidae</taxon>
        <taxon>Heligmosomoides</taxon>
    </lineage>
</organism>